<evidence type="ECO:0000313" key="1">
    <source>
        <dbReference type="EMBL" id="KAA1108866.1"/>
    </source>
</evidence>
<gene>
    <name evidence="1" type="ORF">PGT21_027876</name>
</gene>
<protein>
    <submittedName>
        <fullName evidence="1">Uncharacterized protein</fullName>
    </submittedName>
</protein>
<name>A0A5B0Q6K6_PUCGR</name>
<comment type="caution">
    <text evidence="1">The sequence shown here is derived from an EMBL/GenBank/DDBJ whole genome shotgun (WGS) entry which is preliminary data.</text>
</comment>
<keyword evidence="2" id="KW-1185">Reference proteome</keyword>
<reference evidence="1 2" key="1">
    <citation type="submission" date="2019-05" db="EMBL/GenBank/DDBJ databases">
        <title>Emergence of the Ug99 lineage of the wheat stem rust pathogen through somatic hybridization.</title>
        <authorList>
            <person name="Li F."/>
            <person name="Upadhyaya N.M."/>
            <person name="Sperschneider J."/>
            <person name="Matny O."/>
            <person name="Nguyen-Phuc H."/>
            <person name="Mago R."/>
            <person name="Raley C."/>
            <person name="Miller M.E."/>
            <person name="Silverstein K.A.T."/>
            <person name="Henningsen E."/>
            <person name="Hirsch C.D."/>
            <person name="Visser B."/>
            <person name="Pretorius Z.A."/>
            <person name="Steffenson B.J."/>
            <person name="Schwessinger B."/>
            <person name="Dodds P.N."/>
            <person name="Figueroa M."/>
        </authorList>
    </citation>
    <scope>NUCLEOTIDE SEQUENCE [LARGE SCALE GENOMIC DNA]</scope>
    <source>
        <strain evidence="1">21-0</strain>
    </source>
</reference>
<dbReference type="Proteomes" id="UP000324748">
    <property type="component" value="Unassembled WGS sequence"/>
</dbReference>
<dbReference type="EMBL" id="VSWC01000028">
    <property type="protein sequence ID" value="KAA1108866.1"/>
    <property type="molecule type" value="Genomic_DNA"/>
</dbReference>
<organism evidence="1 2">
    <name type="scientific">Puccinia graminis f. sp. tritici</name>
    <dbReference type="NCBI Taxonomy" id="56615"/>
    <lineage>
        <taxon>Eukaryota</taxon>
        <taxon>Fungi</taxon>
        <taxon>Dikarya</taxon>
        <taxon>Basidiomycota</taxon>
        <taxon>Pucciniomycotina</taxon>
        <taxon>Pucciniomycetes</taxon>
        <taxon>Pucciniales</taxon>
        <taxon>Pucciniaceae</taxon>
        <taxon>Puccinia</taxon>
    </lineage>
</organism>
<dbReference type="AlphaFoldDB" id="A0A5B0Q6K6"/>
<sequence>MPPGTNCGDINLDRHCTHKAGLTWVTHDCNQTGEGFDLTGNQQGGGFDRTYQFNPACSDPKRPELLSAGFKKQAGSIRTQPCN</sequence>
<accession>A0A5B0Q6K6</accession>
<evidence type="ECO:0000313" key="2">
    <source>
        <dbReference type="Proteomes" id="UP000324748"/>
    </source>
</evidence>
<proteinExistence type="predicted"/>